<dbReference type="InterPro" id="IPR035906">
    <property type="entry name" value="MetI-like_sf"/>
</dbReference>
<dbReference type="InterPro" id="IPR025966">
    <property type="entry name" value="OppC_N"/>
</dbReference>
<evidence type="ECO:0000259" key="8">
    <source>
        <dbReference type="PROSITE" id="PS50928"/>
    </source>
</evidence>
<evidence type="ECO:0000256" key="5">
    <source>
        <dbReference type="ARBA" id="ARBA00022989"/>
    </source>
</evidence>
<keyword evidence="5 7" id="KW-1133">Transmembrane helix</keyword>
<dbReference type="PANTHER" id="PTHR43386:SF6">
    <property type="entry name" value="ABC TRANSPORTER PERMEASE PROTEIN"/>
    <property type="match status" value="1"/>
</dbReference>
<feature type="transmembrane region" description="Helical" evidence="7">
    <location>
        <begin position="217"/>
        <end position="242"/>
    </location>
</feature>
<feature type="transmembrane region" description="Helical" evidence="7">
    <location>
        <begin position="99"/>
        <end position="123"/>
    </location>
</feature>
<comment type="caution">
    <text evidence="9">The sequence shown here is derived from an EMBL/GenBank/DDBJ whole genome shotgun (WGS) entry which is preliminary data.</text>
</comment>
<keyword evidence="3" id="KW-1003">Cell membrane</keyword>
<accession>A0A150KHH8</accession>
<comment type="subcellular location">
    <subcellularLocation>
        <location evidence="1 7">Cell membrane</location>
        <topology evidence="1 7">Multi-pass membrane protein</topology>
    </subcellularLocation>
</comment>
<gene>
    <name evidence="9" type="ORF">B4099_2699</name>
</gene>
<dbReference type="AlphaFoldDB" id="A0A150KHH8"/>
<feature type="transmembrane region" description="Helical" evidence="7">
    <location>
        <begin position="37"/>
        <end position="57"/>
    </location>
</feature>
<keyword evidence="4 7" id="KW-0812">Transmembrane</keyword>
<evidence type="ECO:0000313" key="9">
    <source>
        <dbReference type="EMBL" id="KYC72593.1"/>
    </source>
</evidence>
<keyword evidence="2 7" id="KW-0813">Transport</keyword>
<dbReference type="InterPro" id="IPR050366">
    <property type="entry name" value="BP-dependent_transpt_permease"/>
</dbReference>
<dbReference type="CDD" id="cd06261">
    <property type="entry name" value="TM_PBP2"/>
    <property type="match status" value="1"/>
</dbReference>
<dbReference type="EMBL" id="LQYI01000018">
    <property type="protein sequence ID" value="KYC72593.1"/>
    <property type="molecule type" value="Genomic_DNA"/>
</dbReference>
<evidence type="ECO:0000256" key="1">
    <source>
        <dbReference type="ARBA" id="ARBA00004651"/>
    </source>
</evidence>
<protein>
    <recommendedName>
        <fullName evidence="8">ABC transmembrane type-1 domain-containing protein</fullName>
    </recommendedName>
</protein>
<dbReference type="Pfam" id="PF12911">
    <property type="entry name" value="OppC_N"/>
    <property type="match status" value="1"/>
</dbReference>
<organism evidence="9 10">
    <name type="scientific">Heyndrickxia coagulans</name>
    <name type="common">Weizmannia coagulans</name>
    <dbReference type="NCBI Taxonomy" id="1398"/>
    <lineage>
        <taxon>Bacteria</taxon>
        <taxon>Bacillati</taxon>
        <taxon>Bacillota</taxon>
        <taxon>Bacilli</taxon>
        <taxon>Bacillales</taxon>
        <taxon>Bacillaceae</taxon>
        <taxon>Heyndrickxia</taxon>
    </lineage>
</organism>
<dbReference type="PATRIC" id="fig|1398.25.peg.1416"/>
<reference evidence="9 10" key="1">
    <citation type="submission" date="2016-01" db="EMBL/GenBank/DDBJ databases">
        <title>Genome Sequences of Twelve Sporeforming Bacillus Species Isolated from Foods.</title>
        <authorList>
            <person name="Berendsen E.M."/>
            <person name="Wells-Bennik M.H."/>
            <person name="Krawcyk A.O."/>
            <person name="De Jong A."/>
            <person name="Holsappel S."/>
            <person name="Eijlander R.T."/>
            <person name="Kuipers O.P."/>
        </authorList>
    </citation>
    <scope>NUCLEOTIDE SEQUENCE [LARGE SCALE GENOMIC DNA]</scope>
    <source>
        <strain evidence="9 10">B4099</strain>
    </source>
</reference>
<evidence type="ECO:0000256" key="6">
    <source>
        <dbReference type="ARBA" id="ARBA00023136"/>
    </source>
</evidence>
<evidence type="ECO:0000256" key="7">
    <source>
        <dbReference type="RuleBase" id="RU363032"/>
    </source>
</evidence>
<feature type="transmembrane region" description="Helical" evidence="7">
    <location>
        <begin position="262"/>
        <end position="284"/>
    </location>
</feature>
<comment type="similarity">
    <text evidence="7">Belongs to the binding-protein-dependent transport system permease family.</text>
</comment>
<name>A0A150KHH8_HEYCO</name>
<dbReference type="GO" id="GO:0005886">
    <property type="term" value="C:plasma membrane"/>
    <property type="evidence" value="ECO:0007669"/>
    <property type="project" value="UniProtKB-SubCell"/>
</dbReference>
<dbReference type="Pfam" id="PF00528">
    <property type="entry name" value="BPD_transp_1"/>
    <property type="match status" value="1"/>
</dbReference>
<evidence type="ECO:0000256" key="3">
    <source>
        <dbReference type="ARBA" id="ARBA00022475"/>
    </source>
</evidence>
<dbReference type="PROSITE" id="PS50928">
    <property type="entry name" value="ABC_TM1"/>
    <property type="match status" value="1"/>
</dbReference>
<dbReference type="PANTHER" id="PTHR43386">
    <property type="entry name" value="OLIGOPEPTIDE TRANSPORT SYSTEM PERMEASE PROTEIN APPC"/>
    <property type="match status" value="1"/>
</dbReference>
<dbReference type="Proteomes" id="UP000075304">
    <property type="component" value="Unassembled WGS sequence"/>
</dbReference>
<dbReference type="InterPro" id="IPR000515">
    <property type="entry name" value="MetI-like"/>
</dbReference>
<evidence type="ECO:0000256" key="2">
    <source>
        <dbReference type="ARBA" id="ARBA00022448"/>
    </source>
</evidence>
<proteinExistence type="inferred from homology"/>
<dbReference type="SUPFAM" id="SSF161098">
    <property type="entry name" value="MetI-like"/>
    <property type="match status" value="1"/>
</dbReference>
<dbReference type="Gene3D" id="1.10.3720.10">
    <property type="entry name" value="MetI-like"/>
    <property type="match status" value="1"/>
</dbReference>
<evidence type="ECO:0000256" key="4">
    <source>
        <dbReference type="ARBA" id="ARBA00022692"/>
    </source>
</evidence>
<keyword evidence="6 7" id="KW-0472">Membrane</keyword>
<dbReference type="GO" id="GO:0055085">
    <property type="term" value="P:transmembrane transport"/>
    <property type="evidence" value="ECO:0007669"/>
    <property type="project" value="InterPro"/>
</dbReference>
<sequence>MEVETTLEMENMLSTKNRLKKERLNLFVKRFFANRQAVLGSLIVILLVLFALIAPFITKYTPLQIDPAHRLQAPGSIHWFGTDNYGRDLFSRVAYGGRVSLAVGLSATLLTALIGMVTGLYAAYYRMLDHVLMRICDGLMAFPDILLAIAITAVLGPRPVNVVIAITIVKIPSMARVVRSVALVVKEQTYIEALKAQGAGSFRIIWRHIAPNTISPFIVQATYVFALSIILEAGLSFLGAGVPAPNPSWGNILYDGKIVMFSAWWMTVFPGLFIILSVLGLNLFGDGLRDLLDPHTNKANK</sequence>
<evidence type="ECO:0000313" key="10">
    <source>
        <dbReference type="Proteomes" id="UP000075304"/>
    </source>
</evidence>
<feature type="domain" description="ABC transmembrane type-1" evidence="8">
    <location>
        <begin position="97"/>
        <end position="285"/>
    </location>
</feature>